<dbReference type="InterPro" id="IPR012337">
    <property type="entry name" value="RNaseH-like_sf"/>
</dbReference>
<keyword evidence="3" id="KW-0863">Zinc-finger</keyword>
<keyword evidence="7" id="KW-0812">Transmembrane</keyword>
<dbReference type="InterPro" id="IPR052035">
    <property type="entry name" value="ZnF_BED_domain_contain"/>
</dbReference>
<evidence type="ECO:0000256" key="1">
    <source>
        <dbReference type="ARBA" id="ARBA00004123"/>
    </source>
</evidence>
<organism evidence="8 9">
    <name type="scientific">Acrobeloides nanus</name>
    <dbReference type="NCBI Taxonomy" id="290746"/>
    <lineage>
        <taxon>Eukaryota</taxon>
        <taxon>Metazoa</taxon>
        <taxon>Ecdysozoa</taxon>
        <taxon>Nematoda</taxon>
        <taxon>Chromadorea</taxon>
        <taxon>Rhabditida</taxon>
        <taxon>Tylenchina</taxon>
        <taxon>Cephalobomorpha</taxon>
        <taxon>Cephaloboidea</taxon>
        <taxon>Cephalobidae</taxon>
        <taxon>Acrobeloides</taxon>
    </lineage>
</organism>
<dbReference type="Proteomes" id="UP000887540">
    <property type="component" value="Unplaced"/>
</dbReference>
<reference evidence="9" key="1">
    <citation type="submission" date="2022-11" db="UniProtKB">
        <authorList>
            <consortium name="WormBaseParasite"/>
        </authorList>
    </citation>
    <scope>IDENTIFICATION</scope>
</reference>
<dbReference type="WBParaSite" id="ACRNAN_scaffold1464.g9578.t1">
    <property type="protein sequence ID" value="ACRNAN_scaffold1464.g9578.t1"/>
    <property type="gene ID" value="ACRNAN_scaffold1464.g9578"/>
</dbReference>
<protein>
    <submittedName>
        <fullName evidence="9">Uncharacterized protein</fullName>
    </submittedName>
</protein>
<dbReference type="AlphaFoldDB" id="A0A914CV31"/>
<accession>A0A914CV31</accession>
<keyword evidence="7" id="KW-1133">Transmembrane helix</keyword>
<evidence type="ECO:0000256" key="2">
    <source>
        <dbReference type="ARBA" id="ARBA00022723"/>
    </source>
</evidence>
<keyword evidence="4" id="KW-0862">Zinc</keyword>
<evidence type="ECO:0000256" key="5">
    <source>
        <dbReference type="ARBA" id="ARBA00023242"/>
    </source>
</evidence>
<keyword evidence="7" id="KW-0472">Membrane</keyword>
<feature type="region of interest" description="Disordered" evidence="6">
    <location>
        <begin position="648"/>
        <end position="669"/>
    </location>
</feature>
<keyword evidence="8" id="KW-1185">Reference proteome</keyword>
<dbReference type="GO" id="GO:0008270">
    <property type="term" value="F:zinc ion binding"/>
    <property type="evidence" value="ECO:0007669"/>
    <property type="project" value="UniProtKB-KW"/>
</dbReference>
<keyword evidence="5" id="KW-0539">Nucleus</keyword>
<dbReference type="SUPFAM" id="SSF53098">
    <property type="entry name" value="Ribonuclease H-like"/>
    <property type="match status" value="1"/>
</dbReference>
<dbReference type="PANTHER" id="PTHR46481:SF10">
    <property type="entry name" value="ZINC FINGER BED DOMAIN-CONTAINING PROTEIN 39"/>
    <property type="match status" value="1"/>
</dbReference>
<evidence type="ECO:0000313" key="9">
    <source>
        <dbReference type="WBParaSite" id="ACRNAN_scaffold1464.g9578.t1"/>
    </source>
</evidence>
<proteinExistence type="predicted"/>
<feature type="transmembrane region" description="Helical" evidence="7">
    <location>
        <begin position="156"/>
        <end position="176"/>
    </location>
</feature>
<evidence type="ECO:0000313" key="8">
    <source>
        <dbReference type="Proteomes" id="UP000887540"/>
    </source>
</evidence>
<name>A0A914CV31_9BILA</name>
<evidence type="ECO:0000256" key="7">
    <source>
        <dbReference type="SAM" id="Phobius"/>
    </source>
</evidence>
<keyword evidence="2" id="KW-0479">Metal-binding</keyword>
<sequence>MHAMDENIDFGENLDEIQNLQTSQNSQTSQMSNRSTVPRLHILNELDELERQAENSNENMVSPKLNHPVWTEEACQLTEDKNGYRCFSCNRIFKGRNTQNAMRHLSVCSKANENGTYAKVKAAEIERIEKKKEKEKSKPKNSPQIMRREQKNKYRLLYLLLGMVLSGPTISLNSFLDSSMHAIFRVLDPRFQLPISFTGLKTCLNDAYDLTKACMIEEFKSVKYYCAMIDIWSEKSMKRSYIGVTIHYAKNCELRTAFLGVVYLTEQHTGDYIRKTTIQLLNNFSIREEQVVKFISDWASNMKRAFRNDIIILRAPDQDFEFNEDNDYEDTEFDEIDSNLNIVLPKWLGCIVHQLQLCIACKTTRELVDPITEKLLNLLKKVKKSNLLHQSVSEETGLSVLVPPTTRWCYIFITLERAFQLKVILKQIADPDEYPDEDEWKQLSYLRNIYHCFYSSIMKLQGEKTPIIGLVYPEINGILAELSKHNTTLSKHLLEQVKTRFEHVIDWNSSKLDMTFCTTTFLDPNLSFFINEDYQISRVINHIIRLAGRDVDSRNSNSVDNPYELPVNSPASSNSYALEMLAIKRRKIEENRSGTSLQHFLRQYAQTVLPPQPPLNPMLYWHSYPPNEIVNSVKDVVDQLFITSPSSAPMERGFSNSGDNTSRKRNRTAPDLLNMKMVTYLNKSFLEKHAENLENNKL</sequence>
<evidence type="ECO:0000256" key="6">
    <source>
        <dbReference type="SAM" id="MobiDB-lite"/>
    </source>
</evidence>
<evidence type="ECO:0000256" key="3">
    <source>
        <dbReference type="ARBA" id="ARBA00022771"/>
    </source>
</evidence>
<dbReference type="PANTHER" id="PTHR46481">
    <property type="entry name" value="ZINC FINGER BED DOMAIN-CONTAINING PROTEIN 4"/>
    <property type="match status" value="1"/>
</dbReference>
<dbReference type="GO" id="GO:0005634">
    <property type="term" value="C:nucleus"/>
    <property type="evidence" value="ECO:0007669"/>
    <property type="project" value="UniProtKB-SubCell"/>
</dbReference>
<evidence type="ECO:0000256" key="4">
    <source>
        <dbReference type="ARBA" id="ARBA00022833"/>
    </source>
</evidence>
<comment type="subcellular location">
    <subcellularLocation>
        <location evidence="1">Nucleus</location>
    </subcellularLocation>
</comment>